<dbReference type="Gene3D" id="3.20.20.190">
    <property type="entry name" value="Phosphatidylinositol (PI) phosphodiesterase"/>
    <property type="match status" value="1"/>
</dbReference>
<accession>A0A1C2EFL1</accession>
<organism evidence="1 2">
    <name type="scientific">Pseudomonas graminis</name>
    <dbReference type="NCBI Taxonomy" id="158627"/>
    <lineage>
        <taxon>Bacteria</taxon>
        <taxon>Pseudomonadati</taxon>
        <taxon>Pseudomonadota</taxon>
        <taxon>Gammaproteobacteria</taxon>
        <taxon>Pseudomonadales</taxon>
        <taxon>Pseudomonadaceae</taxon>
        <taxon>Pseudomonas</taxon>
    </lineage>
</organism>
<dbReference type="GO" id="GO:0006629">
    <property type="term" value="P:lipid metabolic process"/>
    <property type="evidence" value="ECO:0007669"/>
    <property type="project" value="InterPro"/>
</dbReference>
<protein>
    <recommendedName>
        <fullName evidence="3">Phosphatidylinositol diacylglycerol-lyase</fullName>
    </recommendedName>
</protein>
<name>A0A1C2EFL1_9PSED</name>
<dbReference type="GO" id="GO:0008081">
    <property type="term" value="F:phosphoric diester hydrolase activity"/>
    <property type="evidence" value="ECO:0007669"/>
    <property type="project" value="InterPro"/>
</dbReference>
<comment type="caution">
    <text evidence="1">The sequence shown here is derived from an EMBL/GenBank/DDBJ whole genome shotgun (WGS) entry which is preliminary data.</text>
</comment>
<dbReference type="RefSeq" id="WP_065986330.1">
    <property type="nucleotide sequence ID" value="NZ_MDEN01000048.1"/>
</dbReference>
<reference evidence="1 2" key="1">
    <citation type="submission" date="2016-08" db="EMBL/GenBank/DDBJ databases">
        <title>Whole genome sequence of Pseudomonas graminis strain UASWS1507, a potential biological control agent for agriculture.</title>
        <authorList>
            <person name="Crovadore J."/>
            <person name="Calmin G."/>
            <person name="Chablais R."/>
            <person name="Cochard B."/>
            <person name="Lefort F."/>
        </authorList>
    </citation>
    <scope>NUCLEOTIDE SEQUENCE [LARGE SCALE GENOMIC DNA]</scope>
    <source>
        <strain evidence="1 2">UASWS1507</strain>
    </source>
</reference>
<dbReference type="PANTHER" id="PTHR13593">
    <property type="match status" value="1"/>
</dbReference>
<evidence type="ECO:0000313" key="2">
    <source>
        <dbReference type="Proteomes" id="UP000095143"/>
    </source>
</evidence>
<dbReference type="SUPFAM" id="SSF51695">
    <property type="entry name" value="PLC-like phosphodiesterases"/>
    <property type="match status" value="1"/>
</dbReference>
<evidence type="ECO:0000313" key="1">
    <source>
        <dbReference type="EMBL" id="OCX25651.1"/>
    </source>
</evidence>
<gene>
    <name evidence="1" type="ORF">BBI10_01940</name>
</gene>
<sequence length="312" mass="35351">MPLNSSAASRPPHVDWMAQTAELGRLRIDQLILPGAHNSGSDKLSPNFAVPQEMAQDVAPLEQLRQGVRALDLRVAFYSKYEKGDPRRFQLFHLTSSGRTVAGDILACVQGFFEELEQNGSPAREIVVLDFHQFKDFTELTHREFQGLLTSTLGTRTVPRTLRQLTLEDIWNDHPGKNVVLAYNRNSGDELLWPGVKQRWPGANLFNTNTLKAFINEVAVEYKPEFSLTAIQCAKYSLPLHAPSDLSRKIDQWFESTDENSFIQNFYIINTDWTLRSALIAQCRHANGVRARFTVRHPDLPLQPKRRAVSVG</sequence>
<dbReference type="PANTHER" id="PTHR13593:SF103">
    <property type="entry name" value="RE10370P"/>
    <property type="match status" value="1"/>
</dbReference>
<proteinExistence type="predicted"/>
<evidence type="ECO:0008006" key="3">
    <source>
        <dbReference type="Google" id="ProtNLM"/>
    </source>
</evidence>
<dbReference type="InterPro" id="IPR051057">
    <property type="entry name" value="PI-PLC_domain"/>
</dbReference>
<dbReference type="EMBL" id="MDEN01000048">
    <property type="protein sequence ID" value="OCX25651.1"/>
    <property type="molecule type" value="Genomic_DNA"/>
</dbReference>
<dbReference type="InterPro" id="IPR017946">
    <property type="entry name" value="PLC-like_Pdiesterase_TIM-brl"/>
</dbReference>
<dbReference type="AlphaFoldDB" id="A0A1C2EFL1"/>
<dbReference type="Proteomes" id="UP000095143">
    <property type="component" value="Unassembled WGS sequence"/>
</dbReference>